<accession>A0A5J6D740</accession>
<dbReference type="Proteomes" id="UP000327392">
    <property type="component" value="Segment"/>
</dbReference>
<dbReference type="EMBL" id="MN204493">
    <property type="protein sequence ID" value="QEQ93627.1"/>
    <property type="molecule type" value="Genomic_DNA"/>
</dbReference>
<proteinExistence type="predicted"/>
<gene>
    <name evidence="1" type="primary">49</name>
    <name evidence="1" type="ORF">SEA_ZUKO_49</name>
</gene>
<evidence type="ECO:0000313" key="2">
    <source>
        <dbReference type="Proteomes" id="UP000327392"/>
    </source>
</evidence>
<protein>
    <submittedName>
        <fullName evidence="1">Uncharacterized protein</fullName>
    </submittedName>
</protein>
<keyword evidence="2" id="KW-1185">Reference proteome</keyword>
<evidence type="ECO:0000313" key="1">
    <source>
        <dbReference type="EMBL" id="QEQ93627.1"/>
    </source>
</evidence>
<sequence>MTGRCPVCKKTFEDCTCTGLWARSVGWFK</sequence>
<organism evidence="1 2">
    <name type="scientific">Streptomyces phage Zuko</name>
    <dbReference type="NCBI Taxonomy" id="2601695"/>
    <lineage>
        <taxon>Viruses</taxon>
        <taxon>Duplodnaviria</taxon>
        <taxon>Heunggongvirae</taxon>
        <taxon>Uroviricota</taxon>
        <taxon>Caudoviricetes</taxon>
        <taxon>Zukovirus</taxon>
        <taxon>Zukovirus zuko</taxon>
    </lineage>
</organism>
<dbReference type="KEGG" id="vg:77931403"/>
<dbReference type="GeneID" id="77931403"/>
<dbReference type="RefSeq" id="YP_010655540.1">
    <property type="nucleotide sequence ID" value="NC_070829.1"/>
</dbReference>
<name>A0A5J6D740_9CAUD</name>
<reference evidence="1 2" key="1">
    <citation type="submission" date="2019-07" db="EMBL/GenBank/DDBJ databases">
        <authorList>
            <person name="Mandava P."/>
            <person name="Ferry J.C."/>
            <person name="Fallon S.M."/>
            <person name="Hajdenberg M."/>
            <person name="Sharma E."/>
            <person name="Shaffer C.D."/>
            <person name="Weston-Hafer K.A."/>
            <person name="Garlena R.A."/>
            <person name="Russell D.A."/>
            <person name="Pope W.H."/>
            <person name="Jacobs-Sera D."/>
            <person name="Hatfull G.F."/>
        </authorList>
    </citation>
    <scope>NUCLEOTIDE SEQUENCE [LARGE SCALE GENOMIC DNA]</scope>
</reference>